<dbReference type="Pfam" id="PF00335">
    <property type="entry name" value="Tetraspanin"/>
    <property type="match status" value="2"/>
</dbReference>
<feature type="transmembrane region" description="Helical" evidence="5">
    <location>
        <begin position="275"/>
        <end position="300"/>
    </location>
</feature>
<evidence type="ECO:0000256" key="3">
    <source>
        <dbReference type="ARBA" id="ARBA00022989"/>
    </source>
</evidence>
<comment type="subcellular location">
    <subcellularLocation>
        <location evidence="1">Membrane</location>
        <topology evidence="1">Multi-pass membrane protein</topology>
    </subcellularLocation>
</comment>
<reference evidence="7" key="1">
    <citation type="journal article" date="2010" name="Nature">
        <title>The Amphimedon queenslandica genome and the evolution of animal complexity.</title>
        <authorList>
            <person name="Srivastava M."/>
            <person name="Simakov O."/>
            <person name="Chapman J."/>
            <person name="Fahey B."/>
            <person name="Gauthier M.E."/>
            <person name="Mitros T."/>
            <person name="Richards G.S."/>
            <person name="Conaco C."/>
            <person name="Dacre M."/>
            <person name="Hellsten U."/>
            <person name="Larroux C."/>
            <person name="Putnam N.H."/>
            <person name="Stanke M."/>
            <person name="Adamska M."/>
            <person name="Darling A."/>
            <person name="Degnan S.M."/>
            <person name="Oakley T.H."/>
            <person name="Plachetzki D.C."/>
            <person name="Zhai Y."/>
            <person name="Adamski M."/>
            <person name="Calcino A."/>
            <person name="Cummins S.F."/>
            <person name="Goodstein D.M."/>
            <person name="Harris C."/>
            <person name="Jackson D.J."/>
            <person name="Leys S.P."/>
            <person name="Shu S."/>
            <person name="Woodcroft B.J."/>
            <person name="Vervoort M."/>
            <person name="Kosik K.S."/>
            <person name="Manning G."/>
            <person name="Degnan B.M."/>
            <person name="Rokhsar D.S."/>
        </authorList>
    </citation>
    <scope>NUCLEOTIDE SEQUENCE [LARGE SCALE GENOMIC DNA]</scope>
</reference>
<evidence type="ECO:0000256" key="1">
    <source>
        <dbReference type="ARBA" id="ARBA00004141"/>
    </source>
</evidence>
<dbReference type="KEGG" id="aqu:100636331"/>
<evidence type="ECO:0000256" key="5">
    <source>
        <dbReference type="SAM" id="Phobius"/>
    </source>
</evidence>
<reference evidence="6" key="2">
    <citation type="submission" date="2024-06" db="UniProtKB">
        <authorList>
            <consortium name="EnsemblMetazoa"/>
        </authorList>
    </citation>
    <scope>IDENTIFICATION</scope>
</reference>
<evidence type="ECO:0008006" key="8">
    <source>
        <dbReference type="Google" id="ProtNLM"/>
    </source>
</evidence>
<dbReference type="GO" id="GO:0005886">
    <property type="term" value="C:plasma membrane"/>
    <property type="evidence" value="ECO:0007669"/>
    <property type="project" value="TreeGrafter"/>
</dbReference>
<dbReference type="AlphaFoldDB" id="A0AAN0JA26"/>
<feature type="transmembrane region" description="Helical" evidence="5">
    <location>
        <begin position="58"/>
        <end position="80"/>
    </location>
</feature>
<dbReference type="Gene3D" id="1.10.1450.10">
    <property type="entry name" value="Tetraspanin"/>
    <property type="match status" value="2"/>
</dbReference>
<dbReference type="PRINTS" id="PR00259">
    <property type="entry name" value="TMFOUR"/>
</dbReference>
<feature type="transmembrane region" description="Helical" evidence="5">
    <location>
        <begin position="218"/>
        <end position="245"/>
    </location>
</feature>
<keyword evidence="7" id="KW-1185">Reference proteome</keyword>
<feature type="transmembrane region" description="Helical" evidence="5">
    <location>
        <begin position="489"/>
        <end position="513"/>
    </location>
</feature>
<accession>A0AAN0JA26</accession>
<feature type="transmembrane region" description="Helical" evidence="5">
    <location>
        <begin position="87"/>
        <end position="111"/>
    </location>
</feature>
<dbReference type="EnsemblMetazoa" id="XM_019998004.1">
    <property type="protein sequence ID" value="XP_019853563.1"/>
    <property type="gene ID" value="LOC100636331"/>
</dbReference>
<protein>
    <recommendedName>
        <fullName evidence="8">Tetraspanin</fullName>
    </recommendedName>
</protein>
<feature type="transmembrane region" description="Helical" evidence="5">
    <location>
        <begin position="320"/>
        <end position="343"/>
    </location>
</feature>
<keyword evidence="4 5" id="KW-0472">Membrane</keyword>
<dbReference type="GeneID" id="100636331"/>
<dbReference type="PANTHER" id="PTHR19282">
    <property type="entry name" value="TETRASPANIN"/>
    <property type="match status" value="1"/>
</dbReference>
<dbReference type="InterPro" id="IPR008952">
    <property type="entry name" value="Tetraspanin_EC2_sf"/>
</dbReference>
<evidence type="ECO:0000256" key="2">
    <source>
        <dbReference type="ARBA" id="ARBA00022692"/>
    </source>
</evidence>
<dbReference type="CDD" id="cd03127">
    <property type="entry name" value="tetraspanin_LEL"/>
    <property type="match status" value="2"/>
</dbReference>
<feature type="transmembrane region" description="Helical" evidence="5">
    <location>
        <begin position="350"/>
        <end position="373"/>
    </location>
</feature>
<name>A0AAN0JA26_AMPQE</name>
<dbReference type="SUPFAM" id="SSF48652">
    <property type="entry name" value="Tetraspanin"/>
    <property type="match status" value="2"/>
</dbReference>
<keyword evidence="3 5" id="KW-1133">Transmembrane helix</keyword>
<dbReference type="Proteomes" id="UP000007879">
    <property type="component" value="Unassembled WGS sequence"/>
</dbReference>
<dbReference type="RefSeq" id="XP_019853563.1">
    <property type="nucleotide sequence ID" value="XM_019998004.1"/>
</dbReference>
<evidence type="ECO:0000313" key="6">
    <source>
        <dbReference type="EnsemblMetazoa" id="XP_019853563.1"/>
    </source>
</evidence>
<sequence length="523" mass="56880">MGGTGSLGTCANIFRVLFVFANIIYMCLGLVAIGFGSYSLVESETYSFVTGNNAANGAAVLITVGCIIFLVGGIGTLGAIFRWRPLLIIYAVIWTVAVLIEVAGAIASFYYSANVTDGAKEQYRRGWTEAIEEYDEKEEAKNIVDLFQSRYDCCGLDSAQDWPDFANSSLPMSCLCNNIGTGNCAYVTIVLEGNSTTLAAYDEGCYDATVRFIQRIQLALGITGIVLAIFEVLGIIVAIGLCCCITNARGSYEVTNTAAMGGEEKGRDLSTCGKILRVIFVIINALATLMGIGTLAVGIYSLVANRKYEFITGNDHVASATLLIIVGTGITLVALAGIVGAVLRKRFLLIIYIAVWVVVIILEIVAVAFSFVYSENVTENVENRYRDGWEKAIKEYTTDTAAKDAVDTIQKNGKCCGLNNATDWVELNSTYFNERLSLPDSCKCESGSEYCTNFTLEFDDQEYPQTDHYERGCYDSTVDLFQYVQRVSAIVGVVFVAIELIAVLLAAGVLYFICKAEKKYESV</sequence>
<organism evidence="6 7">
    <name type="scientific">Amphimedon queenslandica</name>
    <name type="common">Sponge</name>
    <dbReference type="NCBI Taxonomy" id="400682"/>
    <lineage>
        <taxon>Eukaryota</taxon>
        <taxon>Metazoa</taxon>
        <taxon>Porifera</taxon>
        <taxon>Demospongiae</taxon>
        <taxon>Heteroscleromorpha</taxon>
        <taxon>Haplosclerida</taxon>
        <taxon>Niphatidae</taxon>
        <taxon>Amphimedon</taxon>
    </lineage>
</organism>
<dbReference type="InterPro" id="IPR018499">
    <property type="entry name" value="Tetraspanin/Peripherin"/>
</dbReference>
<feature type="transmembrane region" description="Helical" evidence="5">
    <location>
        <begin position="12"/>
        <end position="38"/>
    </location>
</feature>
<proteinExistence type="predicted"/>
<evidence type="ECO:0000256" key="4">
    <source>
        <dbReference type="ARBA" id="ARBA00023136"/>
    </source>
</evidence>
<keyword evidence="2 5" id="KW-0812">Transmembrane</keyword>
<dbReference type="PANTHER" id="PTHR19282:SF534">
    <property type="entry name" value="TETRASPANIN FAMILY-RELATED"/>
    <property type="match status" value="1"/>
</dbReference>
<evidence type="ECO:0000313" key="7">
    <source>
        <dbReference type="Proteomes" id="UP000007879"/>
    </source>
</evidence>